<reference evidence="2" key="1">
    <citation type="submission" date="2025-08" db="UniProtKB">
        <authorList>
            <consortium name="RefSeq"/>
        </authorList>
    </citation>
    <scope>IDENTIFICATION</scope>
    <source>
        <tissue evidence="2">Whole body</tissue>
    </source>
</reference>
<evidence type="ECO:0000313" key="1">
    <source>
        <dbReference type="Proteomes" id="UP000504618"/>
    </source>
</evidence>
<dbReference type="Proteomes" id="UP000504618">
    <property type="component" value="Unplaced"/>
</dbReference>
<dbReference type="GeneID" id="112457946"/>
<dbReference type="OrthoDB" id="7553991at2759"/>
<dbReference type="SUPFAM" id="SSF53720">
    <property type="entry name" value="ALDH-like"/>
    <property type="match status" value="1"/>
</dbReference>
<evidence type="ECO:0000313" key="2">
    <source>
        <dbReference type="RefSeq" id="XP_024877054.1"/>
    </source>
</evidence>
<sequence length="493" mass="57212">MGERIETIMRCYEALEYEINRQEALKKISTLHCELKFKDTNNFVDRFLQAASIVEKNSSVFKSACGHVDIVTTILEYLHTIGVKLTLNECTDNEVVIIYIMYIVCEDEIPSFLKAALMNNSRLEYADGCYTSLISSYIYGMIVLEDSDLYAVISYFRATSFFLFKIHYIYVQESIKQKFLWILEKYFQDLYTSWNLPIFTFHRKQELLYIRTLILNLESVNMVSIWSEDITAAKELATLLRRDITFINTHFEFCSDITFSWKKIVSPFNWFRELLQADLKDGDINPKKYVGSVNDLFYNGRWQKPVKNGYWIHDRNTYAHATREDVILCIKSSVEASIDWSLLPIVSRKEILKNLASTLECNGKFDLAETVLNTIKLGNLIRSKLKWQDERLELIKFHGSKNVVSIYHANEETLFLYLALSFMIGNCVIVLHNENSCTLAPYFNMFSTAGVPVGVVNLLSSRDMCQYFSSRNDELDEALNDCTSINHIILPLK</sequence>
<organism evidence="1 2">
    <name type="scientific">Temnothorax curvispinosus</name>
    <dbReference type="NCBI Taxonomy" id="300111"/>
    <lineage>
        <taxon>Eukaryota</taxon>
        <taxon>Metazoa</taxon>
        <taxon>Ecdysozoa</taxon>
        <taxon>Arthropoda</taxon>
        <taxon>Hexapoda</taxon>
        <taxon>Insecta</taxon>
        <taxon>Pterygota</taxon>
        <taxon>Neoptera</taxon>
        <taxon>Endopterygota</taxon>
        <taxon>Hymenoptera</taxon>
        <taxon>Apocrita</taxon>
        <taxon>Aculeata</taxon>
        <taxon>Formicoidea</taxon>
        <taxon>Formicidae</taxon>
        <taxon>Myrmicinae</taxon>
        <taxon>Temnothorax</taxon>
    </lineage>
</organism>
<name>A0A6J1Q4D9_9HYME</name>
<proteinExistence type="predicted"/>
<dbReference type="AlphaFoldDB" id="A0A6J1Q4D9"/>
<dbReference type="GO" id="GO:0016491">
    <property type="term" value="F:oxidoreductase activity"/>
    <property type="evidence" value="ECO:0007669"/>
    <property type="project" value="InterPro"/>
</dbReference>
<dbReference type="InterPro" id="IPR016161">
    <property type="entry name" value="Ald_DH/histidinol_DH"/>
</dbReference>
<gene>
    <name evidence="2" type="primary">LOC112457946</name>
</gene>
<keyword evidence="1" id="KW-1185">Reference proteome</keyword>
<dbReference type="RefSeq" id="XP_024877054.1">
    <property type="nucleotide sequence ID" value="XM_025021286.1"/>
</dbReference>
<accession>A0A6J1Q4D9</accession>
<protein>
    <submittedName>
        <fullName evidence="2">Uncharacterized protein LOC112457946</fullName>
    </submittedName>
</protein>